<evidence type="ECO:0000256" key="5">
    <source>
        <dbReference type="ARBA" id="ARBA00022909"/>
    </source>
</evidence>
<comment type="subunit">
    <text evidence="3">Homodimer.</text>
</comment>
<sequence length="275" mass="30074">MLINGQPGDSIDASDRGLAYGDGLYRTLEAHYGQPLLWRWQWQRLAADCASLHLPCPDEALLLAEIAQVAGTLPRAVVKIVLTRGSGQRGYAMPATCTATRIVSATAWGGYPAERAEHGVAVRWCDTRLAIQPLLAGIKHLNRLENVFARSEWHDPAIAEGLMLDMDGTVVEGTMSNLFIVRGGELFTPLLDRCGVSGAMRACVLQLAANLGIPVREVRLQPEDVLAADEAFVCNSLAGIWPLRQLDGRQWLAWPLTRRLQQALLTICCASAIRR</sequence>
<dbReference type="InterPro" id="IPR017824">
    <property type="entry name" value="Aminodeoxychorismate_lyase_IV"/>
</dbReference>
<comment type="cofactor">
    <cofactor evidence="1">
        <name>pyridoxal 5'-phosphate</name>
        <dbReference type="ChEBI" id="CHEBI:597326"/>
    </cofactor>
</comment>
<organism evidence="10 11">
    <name type="scientific">Vogesella amnigena</name>
    <dbReference type="NCBI Taxonomy" id="1507449"/>
    <lineage>
        <taxon>Bacteria</taxon>
        <taxon>Pseudomonadati</taxon>
        <taxon>Pseudomonadota</taxon>
        <taxon>Betaproteobacteria</taxon>
        <taxon>Neisseriales</taxon>
        <taxon>Chromobacteriaceae</taxon>
        <taxon>Vogesella</taxon>
    </lineage>
</organism>
<dbReference type="GO" id="GO:0008696">
    <property type="term" value="F:4-amino-4-deoxychorismate lyase activity"/>
    <property type="evidence" value="ECO:0007669"/>
    <property type="project" value="UniProtKB-EC"/>
</dbReference>
<evidence type="ECO:0000313" key="10">
    <source>
        <dbReference type="EMBL" id="MFC3624995.1"/>
    </source>
</evidence>
<evidence type="ECO:0000256" key="6">
    <source>
        <dbReference type="ARBA" id="ARBA00023239"/>
    </source>
</evidence>
<evidence type="ECO:0000256" key="8">
    <source>
        <dbReference type="ARBA" id="ARBA00035676"/>
    </source>
</evidence>
<dbReference type="EC" id="4.1.3.38" evidence="8"/>
<protein>
    <recommendedName>
        <fullName evidence="8">aminodeoxychorismate lyase</fullName>
        <ecNumber evidence="8">4.1.3.38</ecNumber>
    </recommendedName>
</protein>
<evidence type="ECO:0000256" key="9">
    <source>
        <dbReference type="ARBA" id="ARBA00049529"/>
    </source>
</evidence>
<evidence type="ECO:0000256" key="2">
    <source>
        <dbReference type="ARBA" id="ARBA00009320"/>
    </source>
</evidence>
<dbReference type="InterPro" id="IPR043132">
    <property type="entry name" value="BCAT-like_C"/>
</dbReference>
<name>A0ABV7TRA0_9NEIS</name>
<dbReference type="NCBIfam" id="NF004761">
    <property type="entry name" value="PRK06092.1"/>
    <property type="match status" value="1"/>
</dbReference>
<dbReference type="Gene3D" id="3.20.10.10">
    <property type="entry name" value="D-amino Acid Aminotransferase, subunit A, domain 2"/>
    <property type="match status" value="1"/>
</dbReference>
<dbReference type="RefSeq" id="WP_390276396.1">
    <property type="nucleotide sequence ID" value="NZ_JBHRYH010000005.1"/>
</dbReference>
<keyword evidence="6 10" id="KW-0456">Lyase</keyword>
<evidence type="ECO:0000256" key="3">
    <source>
        <dbReference type="ARBA" id="ARBA00011738"/>
    </source>
</evidence>
<comment type="caution">
    <text evidence="10">The sequence shown here is derived from an EMBL/GenBank/DDBJ whole genome shotgun (WGS) entry which is preliminary data.</text>
</comment>
<dbReference type="Gene3D" id="3.30.470.10">
    <property type="match status" value="1"/>
</dbReference>
<comment type="catalytic activity">
    <reaction evidence="9">
        <text>4-amino-4-deoxychorismate = 4-aminobenzoate + pyruvate + H(+)</text>
        <dbReference type="Rhea" id="RHEA:16201"/>
        <dbReference type="ChEBI" id="CHEBI:15361"/>
        <dbReference type="ChEBI" id="CHEBI:15378"/>
        <dbReference type="ChEBI" id="CHEBI:17836"/>
        <dbReference type="ChEBI" id="CHEBI:58406"/>
        <dbReference type="EC" id="4.1.3.38"/>
    </reaction>
</comment>
<dbReference type="InterPro" id="IPR043131">
    <property type="entry name" value="BCAT-like_N"/>
</dbReference>
<comment type="similarity">
    <text evidence="2">Belongs to the class-IV pyridoxal-phosphate-dependent aminotransferase family.</text>
</comment>
<keyword evidence="4" id="KW-0663">Pyridoxal phosphate</keyword>
<dbReference type="PANTHER" id="PTHR42743">
    <property type="entry name" value="AMINO-ACID AMINOTRANSFERASE"/>
    <property type="match status" value="1"/>
</dbReference>
<keyword evidence="5" id="KW-0289">Folate biosynthesis</keyword>
<accession>A0ABV7TRA0</accession>
<dbReference type="InterPro" id="IPR036038">
    <property type="entry name" value="Aminotransferase-like"/>
</dbReference>
<evidence type="ECO:0000313" key="11">
    <source>
        <dbReference type="Proteomes" id="UP001595636"/>
    </source>
</evidence>
<evidence type="ECO:0000256" key="7">
    <source>
        <dbReference type="ARBA" id="ARBA00035633"/>
    </source>
</evidence>
<keyword evidence="11" id="KW-1185">Reference proteome</keyword>
<dbReference type="InterPro" id="IPR050571">
    <property type="entry name" value="Class-IV_PLP-Dep_Aminotrnsfr"/>
</dbReference>
<dbReference type="Proteomes" id="UP001595636">
    <property type="component" value="Unassembled WGS sequence"/>
</dbReference>
<proteinExistence type="inferred from homology"/>
<dbReference type="EMBL" id="JBHRYH010000005">
    <property type="protein sequence ID" value="MFC3624995.1"/>
    <property type="molecule type" value="Genomic_DNA"/>
</dbReference>
<dbReference type="NCBIfam" id="TIGR03461">
    <property type="entry name" value="pabC_Proteo"/>
    <property type="match status" value="1"/>
</dbReference>
<evidence type="ECO:0000256" key="1">
    <source>
        <dbReference type="ARBA" id="ARBA00001933"/>
    </source>
</evidence>
<dbReference type="SUPFAM" id="SSF56752">
    <property type="entry name" value="D-aminoacid aminotransferase-like PLP-dependent enzymes"/>
    <property type="match status" value="1"/>
</dbReference>
<reference evidence="11" key="1">
    <citation type="journal article" date="2019" name="Int. J. Syst. Evol. Microbiol.">
        <title>The Global Catalogue of Microorganisms (GCM) 10K type strain sequencing project: providing services to taxonomists for standard genome sequencing and annotation.</title>
        <authorList>
            <consortium name="The Broad Institute Genomics Platform"/>
            <consortium name="The Broad Institute Genome Sequencing Center for Infectious Disease"/>
            <person name="Wu L."/>
            <person name="Ma J."/>
        </authorList>
    </citation>
    <scope>NUCLEOTIDE SEQUENCE [LARGE SCALE GENOMIC DNA]</scope>
    <source>
        <strain evidence="11">KCTC 42195</strain>
    </source>
</reference>
<dbReference type="InterPro" id="IPR001544">
    <property type="entry name" value="Aminotrans_IV"/>
</dbReference>
<gene>
    <name evidence="10" type="primary">pabC</name>
    <name evidence="10" type="ORF">ACFOKJ_02405</name>
</gene>
<dbReference type="CDD" id="cd01559">
    <property type="entry name" value="ADCL_like"/>
    <property type="match status" value="1"/>
</dbReference>
<dbReference type="Pfam" id="PF01063">
    <property type="entry name" value="Aminotran_4"/>
    <property type="match status" value="1"/>
</dbReference>
<evidence type="ECO:0000256" key="4">
    <source>
        <dbReference type="ARBA" id="ARBA00022898"/>
    </source>
</evidence>
<dbReference type="PANTHER" id="PTHR42743:SF2">
    <property type="entry name" value="AMINODEOXYCHORISMATE LYASE"/>
    <property type="match status" value="1"/>
</dbReference>
<comment type="pathway">
    <text evidence="7">Cofactor biosynthesis; tetrahydrofolate biosynthesis; 4-aminobenzoate from chorismate: step 2/2.</text>
</comment>